<comment type="subcellular location">
    <subcellularLocation>
        <location evidence="1">Secreted</location>
    </subcellularLocation>
</comment>
<feature type="active site" description="Charge relay system" evidence="8 9">
    <location>
        <position position="135"/>
    </location>
</feature>
<dbReference type="PANTHER" id="PTHR10795">
    <property type="entry name" value="PROPROTEIN CONVERTASE SUBTILISIN/KEXIN"/>
    <property type="match status" value="1"/>
</dbReference>
<dbReference type="InterPro" id="IPR034197">
    <property type="entry name" value="Peptidases_S8_3"/>
</dbReference>
<dbReference type="InterPro" id="IPR041469">
    <property type="entry name" value="Subtilisin-like_FN3"/>
</dbReference>
<evidence type="ECO:0008006" key="13">
    <source>
        <dbReference type="Google" id="ProtNLM"/>
    </source>
</evidence>
<organism evidence="12">
    <name type="scientific">Fagus sylvatica</name>
    <name type="common">Beechnut</name>
    <dbReference type="NCBI Taxonomy" id="28930"/>
    <lineage>
        <taxon>Eukaryota</taxon>
        <taxon>Viridiplantae</taxon>
        <taxon>Streptophyta</taxon>
        <taxon>Embryophyta</taxon>
        <taxon>Tracheophyta</taxon>
        <taxon>Spermatophyta</taxon>
        <taxon>Magnoliopsida</taxon>
        <taxon>eudicotyledons</taxon>
        <taxon>Gunneridae</taxon>
        <taxon>Pentapetalae</taxon>
        <taxon>rosids</taxon>
        <taxon>fabids</taxon>
        <taxon>Fagales</taxon>
        <taxon>Fagaceae</taxon>
        <taxon>Fagus</taxon>
    </lineage>
</organism>
<keyword evidence="4 9" id="KW-0645">Protease</keyword>
<accession>A0A2N9E3B8</accession>
<dbReference type="InterPro" id="IPR015500">
    <property type="entry name" value="Peptidase_S8_subtilisin-rel"/>
</dbReference>
<evidence type="ECO:0000256" key="3">
    <source>
        <dbReference type="ARBA" id="ARBA00022525"/>
    </source>
</evidence>
<dbReference type="Pfam" id="PF17766">
    <property type="entry name" value="fn3_6"/>
    <property type="match status" value="1"/>
</dbReference>
<dbReference type="GO" id="GO:0004252">
    <property type="term" value="F:serine-type endopeptidase activity"/>
    <property type="evidence" value="ECO:0007669"/>
    <property type="project" value="UniProtKB-UniRule"/>
</dbReference>
<feature type="domain" description="Peptidase S8/S53" evidence="10">
    <location>
        <begin position="54"/>
        <end position="466"/>
    </location>
</feature>
<evidence type="ECO:0000256" key="2">
    <source>
        <dbReference type="ARBA" id="ARBA00011073"/>
    </source>
</evidence>
<reference evidence="12" key="1">
    <citation type="submission" date="2018-02" db="EMBL/GenBank/DDBJ databases">
        <authorList>
            <person name="Cohen D.B."/>
            <person name="Kent A.D."/>
        </authorList>
    </citation>
    <scope>NUCLEOTIDE SEQUENCE</scope>
</reference>
<dbReference type="PROSITE" id="PS00137">
    <property type="entry name" value="SUBTILASE_HIS"/>
    <property type="match status" value="1"/>
</dbReference>
<evidence type="ECO:0000256" key="4">
    <source>
        <dbReference type="ARBA" id="ARBA00022670"/>
    </source>
</evidence>
<dbReference type="Gene3D" id="2.60.40.2310">
    <property type="match status" value="1"/>
</dbReference>
<dbReference type="PRINTS" id="PR00723">
    <property type="entry name" value="SUBTILISIN"/>
</dbReference>
<dbReference type="InterPro" id="IPR022398">
    <property type="entry name" value="Peptidase_S8_His-AS"/>
</dbReference>
<feature type="active site" description="Charge relay system" evidence="8 9">
    <location>
        <position position="63"/>
    </location>
</feature>
<dbReference type="InterPro" id="IPR036852">
    <property type="entry name" value="Peptidase_S8/S53_dom_sf"/>
</dbReference>
<sequence length="647" mass="70614">MSVFISLDELETLNKSLGFISACADKPYKLTTTSSPEFLSLKSSTGLWPASNYGKDVIIGFIDSGIWPEQPSFKDDGPIAYKNSSKWKGTCEGGKQFNSSMCNSKLIGVRYFNAGLKRGARFLPFEESARDTTGHGTLVSSIAAGNYVNGASYFGNAEGTVKGVAPYARIAMYKVVWGVDERSTTSDIIAGMDKAIADGVDVFCISMAPTGHERVQLSNDPLAKASFSAIKKGITVTTVVGNEGPNLATLKNGIPWVLTVTSGTIDRWFGATLTMSGLKITGWSTFTGKAMLENFPLVYNETLSRCNSQYLLYEVPSDTILLCDIGNLDLQVKSIVTSHITGAILISNGPPNLSFREDFHCPCLVVRSTDERELLSYARNSDKSLRTILDFPWILKPDAMAPGELILAGSVPNEAATKMGSFYLVSGTSFACPHAAGVVALLKGAHPEWSPAAIKSAIITTANTVDNTLKPILEMSVEIGISPPIDMGAGQIDPNKALDPGLIYDLTPQDYIDQLCSLLQKHEIELIIRSGNYDCSNPLSDLNYPSFISFYQNSRMRPEKFKRTVTNVGKGATIYKALVTTPENYDITISPMTLVFSKKYEKQSYTVTIIYKGNDHPKLTFGELEWVEENDDHNVRSPIMLYPDTVF</sequence>
<dbReference type="GO" id="GO:0005576">
    <property type="term" value="C:extracellular region"/>
    <property type="evidence" value="ECO:0007669"/>
    <property type="project" value="UniProtKB-SubCell"/>
</dbReference>
<evidence type="ECO:0000256" key="7">
    <source>
        <dbReference type="ARBA" id="ARBA00022825"/>
    </source>
</evidence>
<dbReference type="Pfam" id="PF00082">
    <property type="entry name" value="Peptidase_S8"/>
    <property type="match status" value="1"/>
</dbReference>
<dbReference type="PROSITE" id="PS00138">
    <property type="entry name" value="SUBTILASE_SER"/>
    <property type="match status" value="1"/>
</dbReference>
<comment type="similarity">
    <text evidence="2 9">Belongs to the peptidase S8 family.</text>
</comment>
<evidence type="ECO:0000256" key="1">
    <source>
        <dbReference type="ARBA" id="ARBA00004613"/>
    </source>
</evidence>
<evidence type="ECO:0000256" key="9">
    <source>
        <dbReference type="PROSITE-ProRule" id="PRU01240"/>
    </source>
</evidence>
<keyword evidence="3" id="KW-0964">Secreted</keyword>
<dbReference type="CDD" id="cd04852">
    <property type="entry name" value="Peptidases_S8_3"/>
    <property type="match status" value="1"/>
</dbReference>
<evidence type="ECO:0000259" key="10">
    <source>
        <dbReference type="Pfam" id="PF00082"/>
    </source>
</evidence>
<dbReference type="InterPro" id="IPR000209">
    <property type="entry name" value="Peptidase_S8/S53_dom"/>
</dbReference>
<name>A0A2N9E3B8_FAGSY</name>
<keyword evidence="6 9" id="KW-0378">Hydrolase</keyword>
<protein>
    <recommendedName>
        <fullName evidence="13">Subtilisin-like protease fibronectin type-III domain-containing protein</fullName>
    </recommendedName>
</protein>
<dbReference type="Gene3D" id="3.40.50.200">
    <property type="entry name" value="Peptidase S8/S53 domain"/>
    <property type="match status" value="2"/>
</dbReference>
<dbReference type="GO" id="GO:0006508">
    <property type="term" value="P:proteolysis"/>
    <property type="evidence" value="ECO:0007669"/>
    <property type="project" value="UniProtKB-KW"/>
</dbReference>
<keyword evidence="5" id="KW-0732">Signal</keyword>
<dbReference type="EMBL" id="OIVN01000056">
    <property type="protein sequence ID" value="SPC73407.1"/>
    <property type="molecule type" value="Genomic_DNA"/>
</dbReference>
<dbReference type="InterPro" id="IPR045051">
    <property type="entry name" value="SBT"/>
</dbReference>
<dbReference type="AlphaFoldDB" id="A0A2N9E3B8"/>
<feature type="domain" description="Subtilisin-like protease fibronectin type-III" evidence="11">
    <location>
        <begin position="541"/>
        <end position="640"/>
    </location>
</feature>
<evidence type="ECO:0000313" key="12">
    <source>
        <dbReference type="EMBL" id="SPC73407.1"/>
    </source>
</evidence>
<dbReference type="InterPro" id="IPR023828">
    <property type="entry name" value="Peptidase_S8_Ser-AS"/>
</dbReference>
<dbReference type="PROSITE" id="PS51892">
    <property type="entry name" value="SUBTILASE"/>
    <property type="match status" value="1"/>
</dbReference>
<feature type="active site" description="Charge relay system" evidence="8 9">
    <location>
        <position position="429"/>
    </location>
</feature>
<dbReference type="Gene3D" id="3.50.30.30">
    <property type="match status" value="1"/>
</dbReference>
<gene>
    <name evidence="12" type="ORF">FSB_LOCUS1289</name>
</gene>
<keyword evidence="7 9" id="KW-0720">Serine protease</keyword>
<evidence type="ECO:0000259" key="11">
    <source>
        <dbReference type="Pfam" id="PF17766"/>
    </source>
</evidence>
<dbReference type="SUPFAM" id="SSF52743">
    <property type="entry name" value="Subtilisin-like"/>
    <property type="match status" value="1"/>
</dbReference>
<proteinExistence type="inferred from homology"/>
<evidence type="ECO:0000256" key="6">
    <source>
        <dbReference type="ARBA" id="ARBA00022801"/>
    </source>
</evidence>
<evidence type="ECO:0000256" key="8">
    <source>
        <dbReference type="PIRSR" id="PIRSR615500-1"/>
    </source>
</evidence>
<evidence type="ECO:0000256" key="5">
    <source>
        <dbReference type="ARBA" id="ARBA00022729"/>
    </source>
</evidence>